<organism evidence="1 2">
    <name type="scientific">Brugia timori</name>
    <dbReference type="NCBI Taxonomy" id="42155"/>
    <lineage>
        <taxon>Eukaryota</taxon>
        <taxon>Metazoa</taxon>
        <taxon>Ecdysozoa</taxon>
        <taxon>Nematoda</taxon>
        <taxon>Chromadorea</taxon>
        <taxon>Rhabditida</taxon>
        <taxon>Spirurina</taxon>
        <taxon>Spiruromorpha</taxon>
        <taxon>Filarioidea</taxon>
        <taxon>Onchocercidae</taxon>
        <taxon>Brugia</taxon>
    </lineage>
</organism>
<gene>
    <name evidence="1" type="ORF">BTMF_LOCUS3705</name>
</gene>
<dbReference type="Proteomes" id="UP000280834">
    <property type="component" value="Unassembled WGS sequence"/>
</dbReference>
<dbReference type="AlphaFoldDB" id="A0A3P7T4C5"/>
<dbReference type="EMBL" id="UZAG01003439">
    <property type="protein sequence ID" value="VDO15341.1"/>
    <property type="molecule type" value="Genomic_DNA"/>
</dbReference>
<name>A0A3P7T4C5_9BILA</name>
<evidence type="ECO:0000313" key="2">
    <source>
        <dbReference type="Proteomes" id="UP000280834"/>
    </source>
</evidence>
<reference evidence="1 2" key="1">
    <citation type="submission" date="2018-11" db="EMBL/GenBank/DDBJ databases">
        <authorList>
            <consortium name="Pathogen Informatics"/>
        </authorList>
    </citation>
    <scope>NUCLEOTIDE SEQUENCE [LARGE SCALE GENOMIC DNA]</scope>
</reference>
<evidence type="ECO:0000313" key="1">
    <source>
        <dbReference type="EMBL" id="VDO15341.1"/>
    </source>
</evidence>
<keyword evidence="2" id="KW-1185">Reference proteome</keyword>
<protein>
    <submittedName>
        <fullName evidence="1">Uncharacterized protein</fullName>
    </submittedName>
</protein>
<sequence>MRGDVYDARGTVYDKSRYKTGKGQNSFAPSEVIDLCDSD</sequence>
<accession>A0A3P7T4C5</accession>
<proteinExistence type="predicted"/>